<evidence type="ECO:0000313" key="1">
    <source>
        <dbReference type="EMBL" id="JAD26492.1"/>
    </source>
</evidence>
<protein>
    <submittedName>
        <fullName evidence="1">Uncharacterized protein</fullName>
    </submittedName>
</protein>
<accession>A0A0A9QCC0</accession>
<organism evidence="1">
    <name type="scientific">Arundo donax</name>
    <name type="common">Giant reed</name>
    <name type="synonym">Donax arundinaceus</name>
    <dbReference type="NCBI Taxonomy" id="35708"/>
    <lineage>
        <taxon>Eukaryota</taxon>
        <taxon>Viridiplantae</taxon>
        <taxon>Streptophyta</taxon>
        <taxon>Embryophyta</taxon>
        <taxon>Tracheophyta</taxon>
        <taxon>Spermatophyta</taxon>
        <taxon>Magnoliopsida</taxon>
        <taxon>Liliopsida</taxon>
        <taxon>Poales</taxon>
        <taxon>Poaceae</taxon>
        <taxon>PACMAD clade</taxon>
        <taxon>Arundinoideae</taxon>
        <taxon>Arundineae</taxon>
        <taxon>Arundo</taxon>
    </lineage>
</organism>
<reference evidence="1" key="1">
    <citation type="submission" date="2014-09" db="EMBL/GenBank/DDBJ databases">
        <authorList>
            <person name="Magalhaes I.L.F."/>
            <person name="Oliveira U."/>
            <person name="Santos F.R."/>
            <person name="Vidigal T.H.D.A."/>
            <person name="Brescovit A.D."/>
            <person name="Santos A.J."/>
        </authorList>
    </citation>
    <scope>NUCLEOTIDE SEQUENCE</scope>
    <source>
        <tissue evidence="1">Shoot tissue taken approximately 20 cm above the soil surface</tissue>
    </source>
</reference>
<proteinExistence type="predicted"/>
<dbReference type="AlphaFoldDB" id="A0A0A9QCC0"/>
<name>A0A0A9QCC0_ARUDO</name>
<dbReference type="EMBL" id="GBRH01271403">
    <property type="protein sequence ID" value="JAD26492.1"/>
    <property type="molecule type" value="Transcribed_RNA"/>
</dbReference>
<sequence length="33" mass="4273">MHSFFCIFYRIKELFFCTSLYIYLFSNYYYVFC</sequence>
<reference evidence="1" key="2">
    <citation type="journal article" date="2015" name="Data Brief">
        <title>Shoot transcriptome of the giant reed, Arundo donax.</title>
        <authorList>
            <person name="Barrero R.A."/>
            <person name="Guerrero F.D."/>
            <person name="Moolhuijzen P."/>
            <person name="Goolsby J.A."/>
            <person name="Tidwell J."/>
            <person name="Bellgard S.E."/>
            <person name="Bellgard M.I."/>
        </authorList>
    </citation>
    <scope>NUCLEOTIDE SEQUENCE</scope>
    <source>
        <tissue evidence="1">Shoot tissue taken approximately 20 cm above the soil surface</tissue>
    </source>
</reference>